<protein>
    <recommendedName>
        <fullName evidence="2">Inositol polyphosphate-related phosphatase domain-containing protein</fullName>
    </recommendedName>
</protein>
<reference evidence="4" key="1">
    <citation type="journal article" date="2023" name="Commun. Biol.">
        <title>Genome analysis of Parmales, the sister group of diatoms, reveals the evolutionary specialization of diatoms from phago-mixotrophs to photoautotrophs.</title>
        <authorList>
            <person name="Ban H."/>
            <person name="Sato S."/>
            <person name="Yoshikawa S."/>
            <person name="Yamada K."/>
            <person name="Nakamura Y."/>
            <person name="Ichinomiya M."/>
            <person name="Sato N."/>
            <person name="Blanc-Mathieu R."/>
            <person name="Endo H."/>
            <person name="Kuwata A."/>
            <person name="Ogata H."/>
        </authorList>
    </citation>
    <scope>NUCLEOTIDE SEQUENCE [LARGE SCALE GENOMIC DNA]</scope>
    <source>
        <strain evidence="4">NIES 3701</strain>
    </source>
</reference>
<dbReference type="InterPro" id="IPR036691">
    <property type="entry name" value="Endo/exonu/phosph_ase_sf"/>
</dbReference>
<feature type="compositionally biased region" description="Acidic residues" evidence="1">
    <location>
        <begin position="221"/>
        <end position="238"/>
    </location>
</feature>
<dbReference type="AlphaFoldDB" id="A0A9W7C781"/>
<keyword evidence="4" id="KW-1185">Reference proteome</keyword>
<feature type="region of interest" description="Disordered" evidence="1">
    <location>
        <begin position="1"/>
        <end position="57"/>
    </location>
</feature>
<dbReference type="GO" id="GO:0046856">
    <property type="term" value="P:phosphatidylinositol dephosphorylation"/>
    <property type="evidence" value="ECO:0007669"/>
    <property type="project" value="InterPro"/>
</dbReference>
<accession>A0A9W7C781</accession>
<sequence>MEIQDIDPSSSPSPPSKSNIPTSKPFVDKTNLKTSPKASSYIKQSLSSANSLNLDSNKETDWKVAIEQAKAYKSFKKQQSLKSKERQGKEHTPNTKAKKDDESLQKYREWKEQQKKKILETAIAEKKQKLKKDREEEATAVASTLEKAGTPTKVDPVDPLFGKEISFSTSASAHFLTAMMNGEAAISPIKTEEASSAVTSPVKSPKQSAKVSPDLLGANAENEEQFSDDEDSDEDNDVVESSNALLASIRDGSVEDKQAWPEALTDELVDDVIGALPEEDPDVLQAVKDSGKVLVRVITWNQQAKKPPSTEDMRKSLFRENKYHIIVVGTEECENSIAKSIVVHSKKNWEEAVVEACGDKYIKLRSHTLQATHNMVMVHRALLPLLSQTNSVAIATGHNVGVISKQQLGNKGGIGISFCLGKTSFLFINAHLAAHQNATEKRNTEFERISREVVEGLKPDGGDFDCIFWAGDMNYRINGTRQVVDVLLAKEMHEVMVHNDQLSVAMQTNPAFEGFAEGPLNFKPTYKFDKGTDTYDSSKKKRIPSWTDRILWKQTADPDAIKVLSYASANGIKTSDHRPVYGTFDCKLKGAGENDFLAGRGAGAEEDHEIGLAKSQVCSLM</sequence>
<evidence type="ECO:0000313" key="4">
    <source>
        <dbReference type="Proteomes" id="UP001165085"/>
    </source>
</evidence>
<feature type="domain" description="Inositol polyphosphate-related phosphatase" evidence="2">
    <location>
        <begin position="291"/>
        <end position="593"/>
    </location>
</feature>
<feature type="region of interest" description="Disordered" evidence="1">
    <location>
        <begin position="75"/>
        <end position="105"/>
    </location>
</feature>
<feature type="compositionally biased region" description="Low complexity" evidence="1">
    <location>
        <begin position="16"/>
        <end position="25"/>
    </location>
</feature>
<proteinExistence type="predicted"/>
<comment type="caution">
    <text evidence="3">The sequence shown here is derived from an EMBL/GenBank/DDBJ whole genome shotgun (WGS) entry which is preliminary data.</text>
</comment>
<dbReference type="InterPro" id="IPR046985">
    <property type="entry name" value="IP5"/>
</dbReference>
<evidence type="ECO:0000259" key="2">
    <source>
        <dbReference type="SMART" id="SM00128"/>
    </source>
</evidence>
<feature type="compositionally biased region" description="Basic and acidic residues" evidence="1">
    <location>
        <begin position="82"/>
        <end position="105"/>
    </location>
</feature>
<name>A0A9W7C781_9STRA</name>
<dbReference type="SUPFAM" id="SSF56219">
    <property type="entry name" value="DNase I-like"/>
    <property type="match status" value="1"/>
</dbReference>
<dbReference type="Pfam" id="PF22669">
    <property type="entry name" value="Exo_endo_phos2"/>
    <property type="match status" value="1"/>
</dbReference>
<dbReference type="OrthoDB" id="2248459at2759"/>
<feature type="compositionally biased region" description="Polar residues" evidence="1">
    <location>
        <begin position="196"/>
        <end position="210"/>
    </location>
</feature>
<evidence type="ECO:0000313" key="3">
    <source>
        <dbReference type="EMBL" id="GMH99310.1"/>
    </source>
</evidence>
<feature type="compositionally biased region" description="Low complexity" evidence="1">
    <location>
        <begin position="45"/>
        <end position="55"/>
    </location>
</feature>
<feature type="compositionally biased region" description="Polar residues" evidence="1">
    <location>
        <begin position="32"/>
        <end position="44"/>
    </location>
</feature>
<feature type="region of interest" description="Disordered" evidence="1">
    <location>
        <begin position="221"/>
        <end position="240"/>
    </location>
</feature>
<feature type="compositionally biased region" description="Basic and acidic residues" evidence="1">
    <location>
        <begin position="127"/>
        <end position="137"/>
    </location>
</feature>
<feature type="region of interest" description="Disordered" evidence="1">
    <location>
        <begin position="196"/>
        <end position="216"/>
    </location>
</feature>
<dbReference type="InterPro" id="IPR000300">
    <property type="entry name" value="IPPc"/>
</dbReference>
<dbReference type="SMART" id="SM00128">
    <property type="entry name" value="IPPc"/>
    <property type="match status" value="1"/>
</dbReference>
<evidence type="ECO:0000256" key="1">
    <source>
        <dbReference type="SAM" id="MobiDB-lite"/>
    </source>
</evidence>
<feature type="region of interest" description="Disordered" evidence="1">
    <location>
        <begin position="127"/>
        <end position="157"/>
    </location>
</feature>
<gene>
    <name evidence="3" type="ORF">TrST_g9162</name>
</gene>
<dbReference type="PANTHER" id="PTHR11200">
    <property type="entry name" value="INOSITOL 5-PHOSPHATASE"/>
    <property type="match status" value="1"/>
</dbReference>
<dbReference type="Gene3D" id="3.60.10.10">
    <property type="entry name" value="Endonuclease/exonuclease/phosphatase"/>
    <property type="match status" value="1"/>
</dbReference>
<organism evidence="3 4">
    <name type="scientific">Triparma strigata</name>
    <dbReference type="NCBI Taxonomy" id="1606541"/>
    <lineage>
        <taxon>Eukaryota</taxon>
        <taxon>Sar</taxon>
        <taxon>Stramenopiles</taxon>
        <taxon>Ochrophyta</taxon>
        <taxon>Bolidophyceae</taxon>
        <taxon>Parmales</taxon>
        <taxon>Triparmaceae</taxon>
        <taxon>Triparma</taxon>
    </lineage>
</organism>
<dbReference type="Proteomes" id="UP001165085">
    <property type="component" value="Unassembled WGS sequence"/>
</dbReference>
<dbReference type="PANTHER" id="PTHR11200:SF275">
    <property type="entry name" value="LD06095P"/>
    <property type="match status" value="1"/>
</dbReference>
<dbReference type="EMBL" id="BRXY01000543">
    <property type="protein sequence ID" value="GMH99310.1"/>
    <property type="molecule type" value="Genomic_DNA"/>
</dbReference>
<dbReference type="GO" id="GO:0004439">
    <property type="term" value="F:phosphatidylinositol-4,5-bisphosphate 5-phosphatase activity"/>
    <property type="evidence" value="ECO:0007669"/>
    <property type="project" value="TreeGrafter"/>
</dbReference>